<dbReference type="SUPFAM" id="SSF53756">
    <property type="entry name" value="UDP-Glycosyltransferase/glycogen phosphorylase"/>
    <property type="match status" value="1"/>
</dbReference>
<evidence type="ECO:0000313" key="3">
    <source>
        <dbReference type="Proteomes" id="UP001634747"/>
    </source>
</evidence>
<dbReference type="GO" id="GO:0016757">
    <property type="term" value="F:glycosyltransferase activity"/>
    <property type="evidence" value="ECO:0007669"/>
    <property type="project" value="UniProtKB-KW"/>
</dbReference>
<protein>
    <submittedName>
        <fullName evidence="2">Glycosyltransferase</fullName>
        <ecNumber evidence="2">2.4.-.-</ecNumber>
    </submittedName>
</protein>
<keyword evidence="2" id="KW-0328">Glycosyltransferase</keyword>
<keyword evidence="2" id="KW-0808">Transferase</keyword>
<dbReference type="InterPro" id="IPR055259">
    <property type="entry name" value="YkvP/CgeB_Glyco_trans-like"/>
</dbReference>
<proteinExistence type="predicted"/>
<dbReference type="RefSeq" id="WP_263412984.1">
    <property type="nucleotide sequence ID" value="NZ_BAABBH010000001.1"/>
</dbReference>
<accession>A0ABW9KI65</accession>
<dbReference type="Pfam" id="PF13524">
    <property type="entry name" value="Glyco_trans_1_2"/>
    <property type="match status" value="1"/>
</dbReference>
<gene>
    <name evidence="2" type="ORF">ACK2TP_06935</name>
</gene>
<dbReference type="Proteomes" id="UP001634747">
    <property type="component" value="Unassembled WGS sequence"/>
</dbReference>
<dbReference type="EMBL" id="JBJYXY010000001">
    <property type="protein sequence ID" value="MFN2975492.1"/>
    <property type="molecule type" value="Genomic_DNA"/>
</dbReference>
<evidence type="ECO:0000313" key="2">
    <source>
        <dbReference type="EMBL" id="MFN2975492.1"/>
    </source>
</evidence>
<dbReference type="EC" id="2.4.-.-" evidence="2"/>
<sequence length="371" mass="41152">MSGWNIAIFGLTVSSSWGNGHATLWRGLLRALSDRGHHVTFFEKDVQYYRDARDLTELPGGGELQFYPDLDGVRAAAQQALDSADVAIVTSYCPEGSQVAQMLLESKAGLKVFYDLDTPVTLRSLDSGERPEYLPPDGLAGFDLVLSYTGGRALTELQQRLGARNVAPLYGWVDPLQHHPVPPQEHYLCDLSYLGTYAPDRQPALDRLFLETARRLPERAFLIGGAQYPADFPWTSNLFFHRHVPPAAHPAFFSSSQWTLNITREAMAEYGFCPSGRLFEAASCGTPLLSDQWEGLDTFLTPGEQILLVDSPDDVVHALQRSPEERNRIARQARDRVLVEHTADARAKTLESLLEQAWHPAVPTLAIAGAR</sequence>
<dbReference type="Gene3D" id="3.40.50.2000">
    <property type="entry name" value="Glycogen Phosphorylase B"/>
    <property type="match status" value="2"/>
</dbReference>
<name>A0ABW9KI65_9BACT</name>
<keyword evidence="3" id="KW-1185">Reference proteome</keyword>
<evidence type="ECO:0000259" key="1">
    <source>
        <dbReference type="Pfam" id="PF13524"/>
    </source>
</evidence>
<organism evidence="2 3">
    <name type="scientific">Terriglobus aquaticus</name>
    <dbReference type="NCBI Taxonomy" id="940139"/>
    <lineage>
        <taxon>Bacteria</taxon>
        <taxon>Pseudomonadati</taxon>
        <taxon>Acidobacteriota</taxon>
        <taxon>Terriglobia</taxon>
        <taxon>Terriglobales</taxon>
        <taxon>Acidobacteriaceae</taxon>
        <taxon>Terriglobus</taxon>
    </lineage>
</organism>
<feature type="domain" description="Spore protein YkvP/CgeB glycosyl transferase-like" evidence="1">
    <location>
        <begin position="202"/>
        <end position="351"/>
    </location>
</feature>
<reference evidence="2 3" key="1">
    <citation type="submission" date="2024-12" db="EMBL/GenBank/DDBJ databases">
        <authorList>
            <person name="Lee Y."/>
        </authorList>
    </citation>
    <scope>NUCLEOTIDE SEQUENCE [LARGE SCALE GENOMIC DNA]</scope>
    <source>
        <strain evidence="2 3">03SUJ4</strain>
    </source>
</reference>
<comment type="caution">
    <text evidence="2">The sequence shown here is derived from an EMBL/GenBank/DDBJ whole genome shotgun (WGS) entry which is preliminary data.</text>
</comment>